<keyword evidence="3" id="KW-1185">Reference proteome</keyword>
<dbReference type="InterPro" id="IPR009063">
    <property type="entry name" value="Ig/albumin-bd_sf"/>
</dbReference>
<evidence type="ECO:0008006" key="4">
    <source>
        <dbReference type="Google" id="ProtNLM"/>
    </source>
</evidence>
<proteinExistence type="predicted"/>
<dbReference type="Gene3D" id="1.20.120.1850">
    <property type="entry name" value="Ebh helix bundles repeating unit (S and A modules)"/>
    <property type="match status" value="1"/>
</dbReference>
<reference evidence="2 3" key="1">
    <citation type="submission" date="2010-04" db="EMBL/GenBank/DDBJ databases">
        <authorList>
            <person name="Muzny D."/>
            <person name="Qin X."/>
            <person name="Deng J."/>
            <person name="Jiang H."/>
            <person name="Liu Y."/>
            <person name="Qu J."/>
            <person name="Song X.-Z."/>
            <person name="Zhang L."/>
            <person name="Thornton R."/>
            <person name="Coyle M."/>
            <person name="Francisco L."/>
            <person name="Jackson L."/>
            <person name="Javaid M."/>
            <person name="Korchina V."/>
            <person name="Kovar C."/>
            <person name="Mata R."/>
            <person name="Mathew T."/>
            <person name="Ngo R."/>
            <person name="Nguyen L."/>
            <person name="Nguyen N."/>
            <person name="Okwuonu G."/>
            <person name="Ongeri F."/>
            <person name="Pham C."/>
            <person name="Simmons D."/>
            <person name="Wilczek-Boney K."/>
            <person name="Hale W."/>
            <person name="Jakkamsetti A."/>
            <person name="Pham P."/>
            <person name="Ruth R."/>
            <person name="San Lucas F."/>
            <person name="Warren J."/>
            <person name="Zhang J."/>
            <person name="Zhao Z."/>
            <person name="Zhou C."/>
            <person name="Zhu D."/>
            <person name="Lee S."/>
            <person name="Bess C."/>
            <person name="Blankenburg K."/>
            <person name="Forbes L."/>
            <person name="Fu Q."/>
            <person name="Gubbala S."/>
            <person name="Hirani K."/>
            <person name="Jayaseelan J.C."/>
            <person name="Lara F."/>
            <person name="Munidasa M."/>
            <person name="Palculict T."/>
            <person name="Patil S."/>
            <person name="Pu L.-L."/>
            <person name="Saada N."/>
            <person name="Tang L."/>
            <person name="Weissenberger G."/>
            <person name="Zhu Y."/>
            <person name="Hemphill L."/>
            <person name="Shang Y."/>
            <person name="Youmans B."/>
            <person name="Ayvaz T."/>
            <person name="Ross M."/>
            <person name="Santibanez J."/>
            <person name="Aqrawi P."/>
            <person name="Gross S."/>
            <person name="Joshi V."/>
            <person name="Fowler G."/>
            <person name="Nazareth L."/>
            <person name="Reid J."/>
            <person name="Worley K."/>
            <person name="Petrosino J."/>
            <person name="Highlander S."/>
            <person name="Gibbs R."/>
        </authorList>
    </citation>
    <scope>NUCLEOTIDE SEQUENCE [LARGE SCALE GENOMIC DNA]</scope>
    <source>
        <strain evidence="2 3">DSM 11664</strain>
    </source>
</reference>
<dbReference type="AlphaFoldDB" id="D4YUC0"/>
<dbReference type="PATRIC" id="fig|585524.9.peg.295"/>
<dbReference type="SUPFAM" id="SSF46997">
    <property type="entry name" value="Bacterial immunoglobulin/albumin-binding domains"/>
    <property type="match status" value="1"/>
</dbReference>
<organism evidence="2 3">
    <name type="scientific">Lactobacillus amylolyticus DSM 11664</name>
    <dbReference type="NCBI Taxonomy" id="585524"/>
    <lineage>
        <taxon>Bacteria</taxon>
        <taxon>Bacillati</taxon>
        <taxon>Bacillota</taxon>
        <taxon>Bacilli</taxon>
        <taxon>Lactobacillales</taxon>
        <taxon>Lactobacillaceae</taxon>
        <taxon>Lactobacillus</taxon>
    </lineage>
</organism>
<protein>
    <recommendedName>
        <fullName evidence="4">Surface layer protein A domain-containing protein</fullName>
    </recommendedName>
</protein>
<comment type="caution">
    <text evidence="2">The sequence shown here is derived from an EMBL/GenBank/DDBJ whole genome shotgun (WGS) entry which is preliminary data.</text>
</comment>
<accession>D4YUC0</accession>
<name>D4YUC0_9LACO</name>
<evidence type="ECO:0000256" key="1">
    <source>
        <dbReference type="SAM" id="MobiDB-lite"/>
    </source>
</evidence>
<evidence type="ECO:0000313" key="3">
    <source>
        <dbReference type="Proteomes" id="UP000004069"/>
    </source>
</evidence>
<dbReference type="Proteomes" id="UP000004069">
    <property type="component" value="Unassembled WGS sequence"/>
</dbReference>
<evidence type="ECO:0000313" key="2">
    <source>
        <dbReference type="EMBL" id="EFG55266.1"/>
    </source>
</evidence>
<dbReference type="RefSeq" id="WP_006352282.1">
    <property type="nucleotide sequence ID" value="NZ_ADNY01000042.1"/>
</dbReference>
<dbReference type="OrthoDB" id="2313142at2"/>
<dbReference type="eggNOG" id="ENOG50309ZA">
    <property type="taxonomic scope" value="Bacteria"/>
</dbReference>
<gene>
    <name evidence="2" type="ORF">HMPREF0493_1131</name>
</gene>
<dbReference type="EMBL" id="ADNY01000042">
    <property type="protein sequence ID" value="EFG55266.1"/>
    <property type="molecule type" value="Genomic_DNA"/>
</dbReference>
<feature type="region of interest" description="Disordered" evidence="1">
    <location>
        <begin position="263"/>
        <end position="293"/>
    </location>
</feature>
<feature type="compositionally biased region" description="Polar residues" evidence="1">
    <location>
        <begin position="263"/>
        <end position="272"/>
    </location>
</feature>
<sequence>MFITKKDKECISKKKQNAYFKKNSSLKAAIVTSNAKTHYYFYDKKGSKIYLKVYTIKGKKYYNIGSGCYININNLDLVDNSTILTDQNVKVRIDKTVHTNNADGTFNNETLKKGTVITADGFGAIPGGEWIDSGVPQEYYRIAGTKNTYVSAEYTTLLSSVQNGNEFDDLYGTAAEVKGTATSIYNIDGKNMYPGYTTSKHETFAVDAAMYLWVPSEQKAELFYSINTTPIAVYDSKHQQKFERPSEPVFVKASATIISQGVTPTPINTASEAEQDAEPASTSQQSALNEELSKADTVKKSLKYTNASKTNRDTYDKAISKGKTLADSKTATGVQAILETALIKQAENNLNGAKIKVAYPNFLTDYDKVKIRNAAISATGSNSIQWANHDRELWQMEYGKNDQVSYKKLDLNDYIQADTPKIRNKKGYDSSATPASIEKDSTLAKYAKMLDYDMRKSALVAKKNTYIYQSSTKVGSGSNFNVNKISLKNTGRTIKKGNNIGYYTTLVVKIKGQYYFMIQEKSTYFIKASEVKLDNFSTSATYKKYQNMIDNLMGPTQLIDFEISVQAKKNTTIYNTDEYKELTPSKQILKKGKYDFFVDPYVVKYNGVYYFTGGEEFNDDYDPEGAIRAADVAKVVKGQVFE</sequence>